<keyword evidence="2" id="KW-0813">Transport</keyword>
<dbReference type="AlphaFoldDB" id="A0A9W5AWH4"/>
<sequence>MNEFFTLLGSIIPLYICIFLGFISTAVLKCSRETVAKILLFILSPLVVFNSAMSVKFNASIAMIPITLYCISIFIAFSSLPIFKRIFSDNSANLLSFSVATGNSAYLGIPIALLLLSDELVEIFIFSTLGAVFYQNTTGYFITAKGNSSVKQSLIKVAKLPVIYAFLLGITLNKFGVTMPEIFSNVFGYTKGALAILGMMIVGMGMEKIIQEKGFDLKFVSISIFVKFIIWPTLICILIFLDAKFFGFFDKNLYIIFFILSIVPLAGNTVTIAALLNVWPAKMLVAVFISTLISLFSIPAMLYFYSYFEKFLFKI</sequence>
<feature type="transmembrane region" description="Helical" evidence="3">
    <location>
        <begin position="192"/>
        <end position="210"/>
    </location>
</feature>
<gene>
    <name evidence="4" type="ORF">ERS739223_01752</name>
</gene>
<dbReference type="PANTHER" id="PTHR36838">
    <property type="entry name" value="AUXIN EFFLUX CARRIER FAMILY PROTEIN"/>
    <property type="match status" value="1"/>
</dbReference>
<dbReference type="InterPro" id="IPR038770">
    <property type="entry name" value="Na+/solute_symporter_sf"/>
</dbReference>
<dbReference type="PANTHER" id="PTHR36838:SF1">
    <property type="entry name" value="SLR1864 PROTEIN"/>
    <property type="match status" value="1"/>
</dbReference>
<evidence type="ECO:0000313" key="4">
    <source>
        <dbReference type="EMBL" id="CUU91685.1"/>
    </source>
</evidence>
<organism evidence="4 5">
    <name type="scientific">Campylobacter hyointestinalis subsp. hyointestinalis</name>
    <dbReference type="NCBI Taxonomy" id="91352"/>
    <lineage>
        <taxon>Bacteria</taxon>
        <taxon>Pseudomonadati</taxon>
        <taxon>Campylobacterota</taxon>
        <taxon>Epsilonproteobacteria</taxon>
        <taxon>Campylobacterales</taxon>
        <taxon>Campylobacteraceae</taxon>
        <taxon>Campylobacter</taxon>
    </lineage>
</organism>
<accession>A0A9W5AWH4</accession>
<feature type="transmembrane region" description="Helical" evidence="3">
    <location>
        <begin position="94"/>
        <end position="117"/>
    </location>
</feature>
<dbReference type="EMBL" id="FAVC01000004">
    <property type="protein sequence ID" value="CUU91685.1"/>
    <property type="molecule type" value="Genomic_DNA"/>
</dbReference>
<feature type="transmembrane region" description="Helical" evidence="3">
    <location>
        <begin position="283"/>
        <end position="305"/>
    </location>
</feature>
<dbReference type="Gene3D" id="1.20.1530.20">
    <property type="match status" value="1"/>
</dbReference>
<comment type="subcellular location">
    <subcellularLocation>
        <location evidence="1">Endomembrane system</location>
        <topology evidence="1">Multi-pass membrane protein</topology>
    </subcellularLocation>
</comment>
<evidence type="ECO:0000256" key="1">
    <source>
        <dbReference type="ARBA" id="ARBA00004127"/>
    </source>
</evidence>
<dbReference type="Proteomes" id="UP000052245">
    <property type="component" value="Unassembled WGS sequence"/>
</dbReference>
<feature type="transmembrane region" description="Helical" evidence="3">
    <location>
        <begin position="35"/>
        <end position="53"/>
    </location>
</feature>
<feature type="transmembrane region" description="Helical" evidence="3">
    <location>
        <begin position="6"/>
        <end position="28"/>
    </location>
</feature>
<keyword evidence="3" id="KW-1133">Transmembrane helix</keyword>
<reference evidence="4 5" key="1">
    <citation type="submission" date="2015-11" db="EMBL/GenBank/DDBJ databases">
        <authorList>
            <consortium name="Pathogen Informatics"/>
        </authorList>
    </citation>
    <scope>NUCLEOTIDE SEQUENCE [LARGE SCALE GENOMIC DNA]</scope>
    <source>
        <strain evidence="4 5">007A-0283</strain>
    </source>
</reference>
<keyword evidence="3" id="KW-0812">Transmembrane</keyword>
<dbReference type="RefSeq" id="WP_059430745.1">
    <property type="nucleotide sequence ID" value="NZ_FAUY01000005.1"/>
</dbReference>
<dbReference type="GO" id="GO:0012505">
    <property type="term" value="C:endomembrane system"/>
    <property type="evidence" value="ECO:0007669"/>
    <property type="project" value="UniProtKB-SubCell"/>
</dbReference>
<proteinExistence type="predicted"/>
<name>A0A9W5AWH4_CAMHY</name>
<feature type="transmembrane region" description="Helical" evidence="3">
    <location>
        <begin position="253"/>
        <end position="276"/>
    </location>
</feature>
<evidence type="ECO:0000256" key="3">
    <source>
        <dbReference type="SAM" id="Phobius"/>
    </source>
</evidence>
<protein>
    <submittedName>
        <fullName evidence="4">Membrane transport protein</fullName>
    </submittedName>
</protein>
<feature type="transmembrane region" description="Helical" evidence="3">
    <location>
        <begin position="59"/>
        <end position="82"/>
    </location>
</feature>
<keyword evidence="3" id="KW-0472">Membrane</keyword>
<evidence type="ECO:0000256" key="2">
    <source>
        <dbReference type="ARBA" id="ARBA00022448"/>
    </source>
</evidence>
<comment type="caution">
    <text evidence="4">The sequence shown here is derived from an EMBL/GenBank/DDBJ whole genome shotgun (WGS) entry which is preliminary data.</text>
</comment>
<evidence type="ECO:0000313" key="5">
    <source>
        <dbReference type="Proteomes" id="UP000052245"/>
    </source>
</evidence>
<feature type="transmembrane region" description="Helical" evidence="3">
    <location>
        <begin position="222"/>
        <end position="241"/>
    </location>
</feature>
<feature type="transmembrane region" description="Helical" evidence="3">
    <location>
        <begin position="123"/>
        <end position="142"/>
    </location>
</feature>